<keyword evidence="1" id="KW-0812">Transmembrane</keyword>
<gene>
    <name evidence="2" type="ORF">DU33_16215</name>
    <name evidence="3" type="ORF">DU45_19155</name>
    <name evidence="4" type="ORF">DU64_15365</name>
</gene>
<dbReference type="Proteomes" id="UP000034188">
    <property type="component" value="Unassembled WGS sequence"/>
</dbReference>
<dbReference type="AlphaFoldDB" id="A0A0F8JBI2"/>
<dbReference type="EMBL" id="JJPJ01000016">
    <property type="protein sequence ID" value="KKG66195.1"/>
    <property type="molecule type" value="Genomic_DNA"/>
</dbReference>
<sequence length="135" mass="14556">MKVNTRKLILNFLIASCVLFSLAGNASAAPGDIPEIGNITGPSTSEDVTGSLGIFSEMGKFILEYAVHIAIFIMVLATVFLSMRGSWARSNNKVDEAVDVQKNQKGLIIDGILTMAGLLFIFYILAPFVKSFIPV</sequence>
<dbReference type="Proteomes" id="UP000034566">
    <property type="component" value="Unassembled WGS sequence"/>
</dbReference>
<dbReference type="Proteomes" id="UP000034279">
    <property type="component" value="Unassembled WGS sequence"/>
</dbReference>
<dbReference type="EMBL" id="JJPK01000055">
    <property type="protein sequence ID" value="KKG62248.1"/>
    <property type="molecule type" value="Genomic_DNA"/>
</dbReference>
<evidence type="ECO:0000313" key="5">
    <source>
        <dbReference type="Proteomes" id="UP000034188"/>
    </source>
</evidence>
<evidence type="ECO:0000313" key="7">
    <source>
        <dbReference type="Proteomes" id="UP000034566"/>
    </source>
</evidence>
<proteinExistence type="predicted"/>
<protein>
    <submittedName>
        <fullName evidence="4">Uncharacterized protein</fullName>
    </submittedName>
</protein>
<evidence type="ECO:0000313" key="4">
    <source>
        <dbReference type="EMBL" id="KKG66195.1"/>
    </source>
</evidence>
<accession>A0A0F8JBI2</accession>
<dbReference type="PATRIC" id="fig|2209.42.peg.3572"/>
<dbReference type="RefSeq" id="WP_048038905.1">
    <property type="nucleotide sequence ID" value="NZ_JJPI01000153.1"/>
</dbReference>
<organism evidence="4 6">
    <name type="scientific">Methanosarcina mazei</name>
    <name type="common">Methanosarcina frisia</name>
    <dbReference type="NCBI Taxonomy" id="2209"/>
    <lineage>
        <taxon>Archaea</taxon>
        <taxon>Methanobacteriati</taxon>
        <taxon>Methanobacteriota</taxon>
        <taxon>Stenosarchaea group</taxon>
        <taxon>Methanomicrobia</taxon>
        <taxon>Methanosarcinales</taxon>
        <taxon>Methanosarcinaceae</taxon>
        <taxon>Methanosarcina</taxon>
    </lineage>
</organism>
<dbReference type="EMBL" id="JJPI01000153">
    <property type="protein sequence ID" value="KKG49249.1"/>
    <property type="molecule type" value="Genomic_DNA"/>
</dbReference>
<feature type="transmembrane region" description="Helical" evidence="1">
    <location>
        <begin position="107"/>
        <end position="129"/>
    </location>
</feature>
<comment type="caution">
    <text evidence="4">The sequence shown here is derived from an EMBL/GenBank/DDBJ whole genome shotgun (WGS) entry which is preliminary data.</text>
</comment>
<reference evidence="5 6" key="1">
    <citation type="journal article" date="2015" name="ISME J.">
        <title>Genomic and phenotypic differentiation among Methanosarcina mazei populations from Columbia River sediment.</title>
        <authorList>
            <person name="Youngblut N.D."/>
            <person name="Wirth J.S."/>
            <person name="Henriksen J.R."/>
            <person name="Smith M."/>
            <person name="Simon H."/>
            <person name="Metcalf W.W."/>
            <person name="Whitaker R.J."/>
        </authorList>
    </citation>
    <scope>NUCLEOTIDE SEQUENCE [LARGE SCALE GENOMIC DNA]</scope>
    <source>
        <strain evidence="2 5">3.F.T.1A.1</strain>
        <strain evidence="4 6">3.F.T.1A.2</strain>
        <strain evidence="3 7">3.F.T.1A.4</strain>
    </source>
</reference>
<evidence type="ECO:0000313" key="2">
    <source>
        <dbReference type="EMBL" id="KKG49249.1"/>
    </source>
</evidence>
<keyword evidence="1" id="KW-1133">Transmembrane helix</keyword>
<name>A0A0F8JBI2_METMZ</name>
<evidence type="ECO:0000256" key="1">
    <source>
        <dbReference type="SAM" id="Phobius"/>
    </source>
</evidence>
<evidence type="ECO:0000313" key="3">
    <source>
        <dbReference type="EMBL" id="KKG62248.1"/>
    </source>
</evidence>
<feature type="transmembrane region" description="Helical" evidence="1">
    <location>
        <begin position="65"/>
        <end position="87"/>
    </location>
</feature>
<evidence type="ECO:0000313" key="6">
    <source>
        <dbReference type="Proteomes" id="UP000034279"/>
    </source>
</evidence>
<keyword evidence="1" id="KW-0472">Membrane</keyword>